<evidence type="ECO:0000256" key="5">
    <source>
        <dbReference type="ARBA" id="ARBA00023136"/>
    </source>
</evidence>
<feature type="transmembrane region" description="Helical" evidence="7">
    <location>
        <begin position="16"/>
        <end position="36"/>
    </location>
</feature>
<evidence type="ECO:0000256" key="4">
    <source>
        <dbReference type="ARBA" id="ARBA00022989"/>
    </source>
</evidence>
<evidence type="ECO:0000256" key="3">
    <source>
        <dbReference type="ARBA" id="ARBA00022692"/>
    </source>
</evidence>
<evidence type="ECO:0000256" key="1">
    <source>
        <dbReference type="ARBA" id="ARBA00004651"/>
    </source>
</evidence>
<gene>
    <name evidence="10" type="ORF">BHE16_01445</name>
</gene>
<dbReference type="PANTHER" id="PTHR30572:SF4">
    <property type="entry name" value="ABC TRANSPORTER PERMEASE YTRF"/>
    <property type="match status" value="1"/>
</dbReference>
<comment type="subcellular location">
    <subcellularLocation>
        <location evidence="1">Cell membrane</location>
        <topology evidence="1">Multi-pass membrane protein</topology>
    </subcellularLocation>
</comment>
<feature type="transmembrane region" description="Helical" evidence="7">
    <location>
        <begin position="731"/>
        <end position="760"/>
    </location>
</feature>
<dbReference type="KEGG" id="nae:BHE16_01445"/>
<feature type="transmembrane region" description="Helical" evidence="7">
    <location>
        <begin position="508"/>
        <end position="527"/>
    </location>
</feature>
<feature type="transmembrane region" description="Helical" evidence="7">
    <location>
        <begin position="424"/>
        <end position="445"/>
    </location>
</feature>
<evidence type="ECO:0000256" key="2">
    <source>
        <dbReference type="ARBA" id="ARBA00022475"/>
    </source>
</evidence>
<proteinExistence type="inferred from homology"/>
<keyword evidence="11" id="KW-1185">Reference proteome</keyword>
<evidence type="ECO:0000259" key="9">
    <source>
        <dbReference type="Pfam" id="PF12704"/>
    </source>
</evidence>
<organism evidence="10 11">
    <name type="scientific">Neomicrococcus aestuarii</name>
    <dbReference type="NCBI Taxonomy" id="556325"/>
    <lineage>
        <taxon>Bacteria</taxon>
        <taxon>Bacillati</taxon>
        <taxon>Actinomycetota</taxon>
        <taxon>Actinomycetes</taxon>
        <taxon>Micrococcales</taxon>
        <taxon>Micrococcaceae</taxon>
        <taxon>Neomicrococcus</taxon>
    </lineage>
</organism>
<feature type="transmembrane region" description="Helical" evidence="7">
    <location>
        <begin position="451"/>
        <end position="471"/>
    </location>
</feature>
<evidence type="ECO:0000313" key="11">
    <source>
        <dbReference type="Proteomes" id="UP000183530"/>
    </source>
</evidence>
<feature type="domain" description="ABC3 transporter permease C-terminal" evidence="8">
    <location>
        <begin position="276"/>
        <end position="391"/>
    </location>
</feature>
<keyword evidence="4 7" id="KW-1133">Transmembrane helix</keyword>
<feature type="transmembrane region" description="Helical" evidence="7">
    <location>
        <begin position="357"/>
        <end position="383"/>
    </location>
</feature>
<protein>
    <recommendedName>
        <fullName evidence="12">ABC transporter permease</fullName>
    </recommendedName>
</protein>
<dbReference type="PANTHER" id="PTHR30572">
    <property type="entry name" value="MEMBRANE COMPONENT OF TRANSPORTER-RELATED"/>
    <property type="match status" value="1"/>
</dbReference>
<feature type="transmembrane region" description="Helical" evidence="7">
    <location>
        <begin position="325"/>
        <end position="351"/>
    </location>
</feature>
<keyword evidence="5 7" id="KW-0472">Membrane</keyword>
<evidence type="ECO:0008006" key="12">
    <source>
        <dbReference type="Google" id="ProtNLM"/>
    </source>
</evidence>
<evidence type="ECO:0000259" key="8">
    <source>
        <dbReference type="Pfam" id="PF02687"/>
    </source>
</evidence>
<dbReference type="GO" id="GO:0022857">
    <property type="term" value="F:transmembrane transporter activity"/>
    <property type="evidence" value="ECO:0007669"/>
    <property type="project" value="TreeGrafter"/>
</dbReference>
<dbReference type="Pfam" id="PF02687">
    <property type="entry name" value="FtsX"/>
    <property type="match status" value="2"/>
</dbReference>
<feature type="domain" description="MacB-like periplasmic core" evidence="9">
    <location>
        <begin position="20"/>
        <end position="237"/>
    </location>
</feature>
<feature type="transmembrane region" description="Helical" evidence="7">
    <location>
        <begin position="826"/>
        <end position="846"/>
    </location>
</feature>
<keyword evidence="2" id="KW-1003">Cell membrane</keyword>
<dbReference type="Pfam" id="PF12704">
    <property type="entry name" value="MacB_PCD"/>
    <property type="match status" value="1"/>
</dbReference>
<dbReference type="RefSeq" id="WP_071893379.1">
    <property type="nucleotide sequence ID" value="NZ_CP018135.1"/>
</dbReference>
<comment type="similarity">
    <text evidence="6">Belongs to the ABC-4 integral membrane protein family.</text>
</comment>
<feature type="domain" description="ABC3 transporter permease C-terminal" evidence="8">
    <location>
        <begin position="739"/>
        <end position="856"/>
    </location>
</feature>
<sequence>MQTIALSTLRAYWRRYVAVALAITVGVAFLAATLMVQSITRASLGASLGESYRGSALVLERDAAAYQDGSAADMSEPPILNDSHLQFLEGTSLISAAQPVGLTGTTLLVERSGENGDAKPVAESAMLTIAPTAAGIGALSVLEGKAPVGASQAAIPRSQAERLELGVGDTINVGAQAVTISGLSADSNNPTNTFGVQVWADLPLVRSIMKNDLRYDAIALKLAPGVSIAQAESELSQAATSQGLTDLTFKTPDEVVNDQVASFTGESDVLTTVLLIFAGVALFVMTLVVSNTFAVIVAQRTRELGLLRTLGADQRQIRRMVRVEAVLLGIVASVLGVVLGVAVMAGLVAWAKTLPGAIFTTFSLTPTALLVPLVVGTLLTLIAASAPARRATQVTPLEALRPQDVATTDQDFGHASTLGMSKGLFIWWLLVFLAGTGALVTFSVFSPNLIIAFFAGVVSLTGVVVLAPTYIPRTVAALGKLTGTRTAPAKLAALNAVRQPLRTSATGTALVIGVSLVTMFLTGGTVAKATLDGAVATQYPVDFTVSSGGSFDSQATSTPLTAADADRLKTISGIEAAALMQPVGVTDESGEVLAASAADLRAVLNDPAMVPPEGSIIAGKEAIPADSVQVELTSGKTITVPVVHAGADYFQPIVTLETAQSWGAVSPATSSGASADEDAMLPTLYARGSSDLDSTTLNQIRDDISSTLGVAPMNIGGAAMMRASVGGFIDILLMIVSGLLAVSILIAVIGVSNTLSLSIIERSQENSLLRALGLTTSQLRAMISREALLVSLTAAILGTVLGVGYGLAGAQAAMGNFAPLVLDLPWITLGVVLVCAILAGLIAAIVPIRRAVQLSPVAGMREAVA</sequence>
<dbReference type="OrthoDB" id="9780560at2"/>
<dbReference type="STRING" id="556325.BHE16_01445"/>
<keyword evidence="3 7" id="KW-0812">Transmembrane</keyword>
<dbReference type="InterPro" id="IPR050250">
    <property type="entry name" value="Macrolide_Exporter_MacB"/>
</dbReference>
<evidence type="ECO:0000256" key="6">
    <source>
        <dbReference type="ARBA" id="ARBA00038076"/>
    </source>
</evidence>
<feature type="transmembrane region" description="Helical" evidence="7">
    <location>
        <begin position="273"/>
        <end position="298"/>
    </location>
</feature>
<dbReference type="Proteomes" id="UP000183530">
    <property type="component" value="Chromosome"/>
</dbReference>
<evidence type="ECO:0000313" key="10">
    <source>
        <dbReference type="EMBL" id="APF39903.1"/>
    </source>
</evidence>
<evidence type="ECO:0000256" key="7">
    <source>
        <dbReference type="SAM" id="Phobius"/>
    </source>
</evidence>
<dbReference type="InterPro" id="IPR025857">
    <property type="entry name" value="MacB_PCD"/>
</dbReference>
<name>A0A1L2ZKK1_9MICC</name>
<accession>A0A1L2ZKK1</accession>
<dbReference type="AlphaFoldDB" id="A0A1L2ZKK1"/>
<dbReference type="InterPro" id="IPR003838">
    <property type="entry name" value="ABC3_permease_C"/>
</dbReference>
<dbReference type="EMBL" id="CP018135">
    <property type="protein sequence ID" value="APF39903.1"/>
    <property type="molecule type" value="Genomic_DNA"/>
</dbReference>
<reference evidence="10 11" key="1">
    <citation type="submission" date="2016-11" db="EMBL/GenBank/DDBJ databases">
        <title>Genome sequencing of Zhihengliuella aestuarii B18 antagonistic to Plasmodiophora brassicae.</title>
        <authorList>
            <person name="Luo Y."/>
        </authorList>
    </citation>
    <scope>NUCLEOTIDE SEQUENCE [LARGE SCALE GENOMIC DNA]</scope>
    <source>
        <strain evidence="10 11">B18</strain>
    </source>
</reference>
<feature type="transmembrane region" description="Helical" evidence="7">
    <location>
        <begin position="787"/>
        <end position="806"/>
    </location>
</feature>
<dbReference type="GO" id="GO:0005886">
    <property type="term" value="C:plasma membrane"/>
    <property type="evidence" value="ECO:0007669"/>
    <property type="project" value="UniProtKB-SubCell"/>
</dbReference>